<keyword evidence="2" id="KW-0378">Hydrolase</keyword>
<dbReference type="Gene3D" id="3.40.50.1820">
    <property type="entry name" value="alpha/beta hydrolase"/>
    <property type="match status" value="1"/>
</dbReference>
<sequence>MVFLHGAGSTGAAVLRNSGLIAPLLARGYAVIAPTGGRSFRGRPGSNWNFFPGWEGRDETDFLKRVLADAADRFGIDPDRTLLAGFSAGAFEVSYLACSDPAAFPAYAPVSGGFWQPHPATCAGPVRLLQTHGWQDPVVPLEGRPLGGGRFLQGDIFAGLAIWRRANRCARPDPTGFTETGPFWRRSWESCAPGSALDFALFAGGHTVPPGWADMALDWFEAVTE</sequence>
<dbReference type="GO" id="GO:0016787">
    <property type="term" value="F:hydrolase activity"/>
    <property type="evidence" value="ECO:0007669"/>
    <property type="project" value="UniProtKB-KW"/>
</dbReference>
<dbReference type="InterPro" id="IPR029058">
    <property type="entry name" value="AB_hydrolase_fold"/>
</dbReference>
<accession>A0A2M8IVF6</accession>
<reference evidence="3 4" key="1">
    <citation type="journal article" date="2018" name="Int. J. Syst. Evol. Microbiol.">
        <title>Pseudooceanicola lipolyticus sp. nov., a marine alphaproteobacterium, reclassification of Oceanicola flagellatus as Pseudooceanicola flagellatus comb. nov. and emended description of the genus Pseudooceanicola.</title>
        <authorList>
            <person name="Huang M.-M."/>
            <person name="Guo L.-L."/>
            <person name="Wu Y.-H."/>
            <person name="Lai Q.-L."/>
            <person name="Shao Z.-Z."/>
            <person name="Wang C.-S."/>
            <person name="Wu M."/>
            <person name="Xu X.-W."/>
        </authorList>
    </citation>
    <scope>NUCLEOTIDE SEQUENCE [LARGE SCALE GENOMIC DNA]</scope>
    <source>
        <strain evidence="3 4">157</strain>
    </source>
</reference>
<keyword evidence="1" id="KW-0732">Signal</keyword>
<dbReference type="PANTHER" id="PTHR43037:SF5">
    <property type="entry name" value="FERULOYL ESTERASE"/>
    <property type="match status" value="1"/>
</dbReference>
<protein>
    <submittedName>
        <fullName evidence="3">Polyhydroxybutyrate depolymerase</fullName>
    </submittedName>
</protein>
<comment type="caution">
    <text evidence="3">The sequence shown here is derived from an EMBL/GenBank/DDBJ whole genome shotgun (WGS) entry which is preliminary data.</text>
</comment>
<evidence type="ECO:0000313" key="4">
    <source>
        <dbReference type="Proteomes" id="UP000231553"/>
    </source>
</evidence>
<dbReference type="AlphaFoldDB" id="A0A2M8IVF6"/>
<organism evidence="3 4">
    <name type="scientific">Pseudooceanicola lipolyticus</name>
    <dbReference type="NCBI Taxonomy" id="2029104"/>
    <lineage>
        <taxon>Bacteria</taxon>
        <taxon>Pseudomonadati</taxon>
        <taxon>Pseudomonadota</taxon>
        <taxon>Alphaproteobacteria</taxon>
        <taxon>Rhodobacterales</taxon>
        <taxon>Paracoccaceae</taxon>
        <taxon>Pseudooceanicola</taxon>
    </lineage>
</organism>
<name>A0A2M8IVF6_9RHOB</name>
<evidence type="ECO:0000256" key="2">
    <source>
        <dbReference type="ARBA" id="ARBA00022801"/>
    </source>
</evidence>
<dbReference type="SUPFAM" id="SSF53474">
    <property type="entry name" value="alpha/beta-Hydrolases"/>
    <property type="match status" value="1"/>
</dbReference>
<proteinExistence type="predicted"/>
<dbReference type="PANTHER" id="PTHR43037">
    <property type="entry name" value="UNNAMED PRODUCT-RELATED"/>
    <property type="match status" value="1"/>
</dbReference>
<gene>
    <name evidence="3" type="ORF">CVM52_21905</name>
</gene>
<dbReference type="Proteomes" id="UP000231553">
    <property type="component" value="Unassembled WGS sequence"/>
</dbReference>
<dbReference type="InterPro" id="IPR050955">
    <property type="entry name" value="Plant_Biomass_Hydrol_Est"/>
</dbReference>
<keyword evidence="4" id="KW-1185">Reference proteome</keyword>
<evidence type="ECO:0000313" key="3">
    <source>
        <dbReference type="EMBL" id="PJE34515.1"/>
    </source>
</evidence>
<dbReference type="EMBL" id="PGTB01000171">
    <property type="protein sequence ID" value="PJE34515.1"/>
    <property type="molecule type" value="Genomic_DNA"/>
</dbReference>
<evidence type="ECO:0000256" key="1">
    <source>
        <dbReference type="ARBA" id="ARBA00022729"/>
    </source>
</evidence>